<protein>
    <submittedName>
        <fullName evidence="2">QRIC2 protein</fullName>
    </submittedName>
</protein>
<name>A0ABD2D228_VESMC</name>
<organism evidence="2 3">
    <name type="scientific">Vespula maculifrons</name>
    <name type="common">Eastern yellow jacket</name>
    <name type="synonym">Wasp</name>
    <dbReference type="NCBI Taxonomy" id="7453"/>
    <lineage>
        <taxon>Eukaryota</taxon>
        <taxon>Metazoa</taxon>
        <taxon>Ecdysozoa</taxon>
        <taxon>Arthropoda</taxon>
        <taxon>Hexapoda</taxon>
        <taxon>Insecta</taxon>
        <taxon>Pterygota</taxon>
        <taxon>Neoptera</taxon>
        <taxon>Endopterygota</taxon>
        <taxon>Hymenoptera</taxon>
        <taxon>Apocrita</taxon>
        <taxon>Aculeata</taxon>
        <taxon>Vespoidea</taxon>
        <taxon>Vespidae</taxon>
        <taxon>Vespinae</taxon>
        <taxon>Vespula</taxon>
    </lineage>
</organism>
<proteinExistence type="predicted"/>
<keyword evidence="1" id="KW-0812">Transmembrane</keyword>
<keyword evidence="1" id="KW-1133">Transmembrane helix</keyword>
<evidence type="ECO:0000313" key="3">
    <source>
        <dbReference type="Proteomes" id="UP001607303"/>
    </source>
</evidence>
<dbReference type="EMBL" id="JAYRBN010000008">
    <property type="protein sequence ID" value="KAL2750994.1"/>
    <property type="molecule type" value="Genomic_DNA"/>
</dbReference>
<dbReference type="AlphaFoldDB" id="A0ABD2D228"/>
<keyword evidence="1" id="KW-0472">Membrane</keyword>
<reference evidence="2 3" key="1">
    <citation type="journal article" date="2024" name="Ann. Entomol. Soc. Am.">
        <title>Genomic analyses of the southern and eastern yellowjacket wasps (Hymenoptera: Vespidae) reveal evolutionary signatures of social life.</title>
        <authorList>
            <person name="Catto M.A."/>
            <person name="Caine P.B."/>
            <person name="Orr S.E."/>
            <person name="Hunt B.G."/>
            <person name="Goodisman M.A.D."/>
        </authorList>
    </citation>
    <scope>NUCLEOTIDE SEQUENCE [LARGE SCALE GENOMIC DNA]</scope>
    <source>
        <strain evidence="2">232</strain>
        <tissue evidence="2">Head and thorax</tissue>
    </source>
</reference>
<comment type="caution">
    <text evidence="2">The sequence shown here is derived from an EMBL/GenBank/DDBJ whole genome shotgun (WGS) entry which is preliminary data.</text>
</comment>
<evidence type="ECO:0000256" key="1">
    <source>
        <dbReference type="SAM" id="Phobius"/>
    </source>
</evidence>
<feature type="transmembrane region" description="Helical" evidence="1">
    <location>
        <begin position="38"/>
        <end position="63"/>
    </location>
</feature>
<gene>
    <name evidence="2" type="ORF">V1477_001097</name>
</gene>
<accession>A0ABD2D228</accession>
<evidence type="ECO:0000313" key="2">
    <source>
        <dbReference type="EMBL" id="KAL2750994.1"/>
    </source>
</evidence>
<dbReference type="Proteomes" id="UP001607303">
    <property type="component" value="Unassembled WGS sequence"/>
</dbReference>
<sequence length="95" mass="10642">MQCTVDQFAFRLSDFPLDIRLDLTCDNKGYTTNRRDGLAWLGLAWLGLGWLGLGWAGLAWVGLSWLGLGWVGLTCLDLRCFRDLIIASHVHPNHA</sequence>
<keyword evidence="3" id="KW-1185">Reference proteome</keyword>